<name>A0A5B7F6F2_PORTR</name>
<sequence length="129" mass="14451">MQISQINWQGMRPKTRKRIIAEVSANQPASNSLTRDAVFVFICSRHVFMLVLTLFMATCRAVKWVDESLESLGTLLARNMAREVLAACHFICTSSLVADLGQHMRKSPTVSSAGQDIRLFHASTHQMVM</sequence>
<reference evidence="1 2" key="1">
    <citation type="submission" date="2019-05" db="EMBL/GenBank/DDBJ databases">
        <title>Another draft genome of Portunus trituberculatus and its Hox gene families provides insights of decapod evolution.</title>
        <authorList>
            <person name="Jeong J.-H."/>
            <person name="Song I."/>
            <person name="Kim S."/>
            <person name="Choi T."/>
            <person name="Kim D."/>
            <person name="Ryu S."/>
            <person name="Kim W."/>
        </authorList>
    </citation>
    <scope>NUCLEOTIDE SEQUENCE [LARGE SCALE GENOMIC DNA]</scope>
    <source>
        <tissue evidence="1">Muscle</tissue>
    </source>
</reference>
<accession>A0A5B7F6F2</accession>
<dbReference type="Proteomes" id="UP000324222">
    <property type="component" value="Unassembled WGS sequence"/>
</dbReference>
<protein>
    <submittedName>
        <fullName evidence="1">Uncharacterized protein</fullName>
    </submittedName>
</protein>
<keyword evidence="2" id="KW-1185">Reference proteome</keyword>
<organism evidence="1 2">
    <name type="scientific">Portunus trituberculatus</name>
    <name type="common">Swimming crab</name>
    <name type="synonym">Neptunus trituberculatus</name>
    <dbReference type="NCBI Taxonomy" id="210409"/>
    <lineage>
        <taxon>Eukaryota</taxon>
        <taxon>Metazoa</taxon>
        <taxon>Ecdysozoa</taxon>
        <taxon>Arthropoda</taxon>
        <taxon>Crustacea</taxon>
        <taxon>Multicrustacea</taxon>
        <taxon>Malacostraca</taxon>
        <taxon>Eumalacostraca</taxon>
        <taxon>Eucarida</taxon>
        <taxon>Decapoda</taxon>
        <taxon>Pleocyemata</taxon>
        <taxon>Brachyura</taxon>
        <taxon>Eubrachyura</taxon>
        <taxon>Portunoidea</taxon>
        <taxon>Portunidae</taxon>
        <taxon>Portuninae</taxon>
        <taxon>Portunus</taxon>
    </lineage>
</organism>
<dbReference type="EMBL" id="VSRR010004604">
    <property type="protein sequence ID" value="MPC40174.1"/>
    <property type="molecule type" value="Genomic_DNA"/>
</dbReference>
<dbReference type="AlphaFoldDB" id="A0A5B7F6F2"/>
<evidence type="ECO:0000313" key="1">
    <source>
        <dbReference type="EMBL" id="MPC40174.1"/>
    </source>
</evidence>
<evidence type="ECO:0000313" key="2">
    <source>
        <dbReference type="Proteomes" id="UP000324222"/>
    </source>
</evidence>
<comment type="caution">
    <text evidence="1">The sequence shown here is derived from an EMBL/GenBank/DDBJ whole genome shotgun (WGS) entry which is preliminary data.</text>
</comment>
<gene>
    <name evidence="1" type="ORF">E2C01_033730</name>
</gene>
<proteinExistence type="predicted"/>